<protein>
    <submittedName>
        <fullName evidence="2">Uncharacterized protein</fullName>
    </submittedName>
</protein>
<accession>A0A1B0A562</accession>
<sequence>MADKKKELSNGECDKTANCNKMNQTESIHLCEEGKMHNPLQLNCVNEKTAEDFNKPENIHESRKRLMPNQYHKHMLLEHMKNYGCDVENLLVAIRNFKVPKEELLKQLNSSVKEAENYVYQECDSLSFQNINLWLEYLKKINAPEHCHYEAGVVLNAIANNENHPNPGDINGIDLKAVYTFLSNASFGLPQAQLDPTSSTFLIEEIENLINEANTEEGDRDICKLIEDLEAQLSTTNPGDPTSSLNPLQFGYNSDIKKM</sequence>
<feature type="compositionally biased region" description="Polar residues" evidence="1">
    <location>
        <begin position="234"/>
        <end position="247"/>
    </location>
</feature>
<keyword evidence="3" id="KW-1185">Reference proteome</keyword>
<evidence type="ECO:0000313" key="3">
    <source>
        <dbReference type="Proteomes" id="UP000092445"/>
    </source>
</evidence>
<evidence type="ECO:0000256" key="1">
    <source>
        <dbReference type="SAM" id="MobiDB-lite"/>
    </source>
</evidence>
<organism evidence="2 3">
    <name type="scientific">Glossina pallidipes</name>
    <name type="common">Tsetse fly</name>
    <dbReference type="NCBI Taxonomy" id="7398"/>
    <lineage>
        <taxon>Eukaryota</taxon>
        <taxon>Metazoa</taxon>
        <taxon>Ecdysozoa</taxon>
        <taxon>Arthropoda</taxon>
        <taxon>Hexapoda</taxon>
        <taxon>Insecta</taxon>
        <taxon>Pterygota</taxon>
        <taxon>Neoptera</taxon>
        <taxon>Endopterygota</taxon>
        <taxon>Diptera</taxon>
        <taxon>Brachycera</taxon>
        <taxon>Muscomorpha</taxon>
        <taxon>Hippoboscoidea</taxon>
        <taxon>Glossinidae</taxon>
        <taxon>Glossina</taxon>
    </lineage>
</organism>
<evidence type="ECO:0000313" key="2">
    <source>
        <dbReference type="EnsemblMetazoa" id="GPAI034678-PA"/>
    </source>
</evidence>
<feature type="region of interest" description="Disordered" evidence="1">
    <location>
        <begin position="234"/>
        <end position="259"/>
    </location>
</feature>
<reference evidence="3" key="1">
    <citation type="submission" date="2014-03" db="EMBL/GenBank/DDBJ databases">
        <authorList>
            <person name="Aksoy S."/>
            <person name="Warren W."/>
            <person name="Wilson R.K."/>
        </authorList>
    </citation>
    <scope>NUCLEOTIDE SEQUENCE [LARGE SCALE GENOMIC DNA]</scope>
    <source>
        <strain evidence="3">IAEA</strain>
    </source>
</reference>
<dbReference type="AlphaFoldDB" id="A0A1B0A562"/>
<proteinExistence type="predicted"/>
<name>A0A1B0A562_GLOPL</name>
<dbReference type="Proteomes" id="UP000092445">
    <property type="component" value="Unassembled WGS sequence"/>
</dbReference>
<dbReference type="EnsemblMetazoa" id="GPAI034678-RA">
    <property type="protein sequence ID" value="GPAI034678-PA"/>
    <property type="gene ID" value="GPAI034678"/>
</dbReference>
<reference evidence="2" key="2">
    <citation type="submission" date="2020-05" db="UniProtKB">
        <authorList>
            <consortium name="EnsemblMetazoa"/>
        </authorList>
    </citation>
    <scope>IDENTIFICATION</scope>
    <source>
        <strain evidence="2">IAEA</strain>
    </source>
</reference>
<dbReference type="VEuPathDB" id="VectorBase:GPAI034678"/>